<dbReference type="Proteomes" id="UP001431783">
    <property type="component" value="Unassembled WGS sequence"/>
</dbReference>
<keyword evidence="2" id="KW-1185">Reference proteome</keyword>
<protein>
    <submittedName>
        <fullName evidence="1">Uncharacterized protein</fullName>
    </submittedName>
</protein>
<name>A0AAW1U9A7_9CUCU</name>
<dbReference type="EMBL" id="JARQZJ010000064">
    <property type="protein sequence ID" value="KAK9880211.1"/>
    <property type="molecule type" value="Genomic_DNA"/>
</dbReference>
<evidence type="ECO:0000313" key="2">
    <source>
        <dbReference type="Proteomes" id="UP001431783"/>
    </source>
</evidence>
<proteinExistence type="predicted"/>
<evidence type="ECO:0000313" key="1">
    <source>
        <dbReference type="EMBL" id="KAK9880211.1"/>
    </source>
</evidence>
<organism evidence="1 2">
    <name type="scientific">Henosepilachna vigintioctopunctata</name>
    <dbReference type="NCBI Taxonomy" id="420089"/>
    <lineage>
        <taxon>Eukaryota</taxon>
        <taxon>Metazoa</taxon>
        <taxon>Ecdysozoa</taxon>
        <taxon>Arthropoda</taxon>
        <taxon>Hexapoda</taxon>
        <taxon>Insecta</taxon>
        <taxon>Pterygota</taxon>
        <taxon>Neoptera</taxon>
        <taxon>Endopterygota</taxon>
        <taxon>Coleoptera</taxon>
        <taxon>Polyphaga</taxon>
        <taxon>Cucujiformia</taxon>
        <taxon>Coccinelloidea</taxon>
        <taxon>Coccinellidae</taxon>
        <taxon>Epilachninae</taxon>
        <taxon>Epilachnini</taxon>
        <taxon>Henosepilachna</taxon>
    </lineage>
</organism>
<reference evidence="1 2" key="1">
    <citation type="submission" date="2023-03" db="EMBL/GenBank/DDBJ databases">
        <title>Genome insight into feeding habits of ladybird beetles.</title>
        <authorList>
            <person name="Li H.-S."/>
            <person name="Huang Y.-H."/>
            <person name="Pang H."/>
        </authorList>
    </citation>
    <scope>NUCLEOTIDE SEQUENCE [LARGE SCALE GENOMIC DNA]</scope>
    <source>
        <strain evidence="1">SYSU_2023b</strain>
        <tissue evidence="1">Whole body</tissue>
    </source>
</reference>
<dbReference type="AlphaFoldDB" id="A0AAW1U9A7"/>
<comment type="caution">
    <text evidence="1">The sequence shown here is derived from an EMBL/GenBank/DDBJ whole genome shotgun (WGS) entry which is preliminary data.</text>
</comment>
<gene>
    <name evidence="1" type="ORF">WA026_010086</name>
</gene>
<sequence>MYLKSYQHSEYTTKLGVLRHSIKFSSLVDLTNTNSDHIFLDQNLNLITGANSSNSYAFPEEMRNRKIESKISWCRKCFRIKEICTENQIKISKYTTILGALRHSVKFSSLLDLTNTNSDHNIFLDQNLNLNTRANSSESSTFPEEMKSRNIKSKVSSFRECFGINEICTENKINILNIQSY</sequence>
<accession>A0AAW1U9A7</accession>